<name>A0A9W4B765_9MYCO</name>
<dbReference type="Proteomes" id="UP000465785">
    <property type="component" value="Chromosome"/>
</dbReference>
<dbReference type="AlphaFoldDB" id="A0A9W4B765"/>
<dbReference type="KEGG" id="mgau:MGALJ_49850"/>
<reference evidence="1 2" key="1">
    <citation type="journal article" date="2019" name="Emerg. Microbes Infect.">
        <title>Comprehensive subspecies identification of 175 nontuberculous mycobacteria species based on 7547 genomic profiles.</title>
        <authorList>
            <person name="Matsumoto Y."/>
            <person name="Kinjo T."/>
            <person name="Motooka D."/>
            <person name="Nabeya D."/>
            <person name="Jung N."/>
            <person name="Uechi K."/>
            <person name="Horii T."/>
            <person name="Iida T."/>
            <person name="Fujita J."/>
            <person name="Nakamura S."/>
        </authorList>
    </citation>
    <scope>NUCLEOTIDE SEQUENCE [LARGE SCALE GENOMIC DNA]</scope>
    <source>
        <strain evidence="1 2">JCM 6399</strain>
    </source>
</reference>
<evidence type="ECO:0000313" key="1">
    <source>
        <dbReference type="EMBL" id="BBY95316.1"/>
    </source>
</evidence>
<accession>A0A9W4B765</accession>
<keyword evidence="2" id="KW-1185">Reference proteome</keyword>
<gene>
    <name evidence="1" type="ORF">MGALJ_49850</name>
</gene>
<sequence>MLGQEHRLLSVRNQTVSRHTSNLVATTDKSPKGEAAFLAPAKAAGFHAATNHDNASTVDGTVSYATSR</sequence>
<evidence type="ECO:0000313" key="2">
    <source>
        <dbReference type="Proteomes" id="UP000465785"/>
    </source>
</evidence>
<organism evidence="1 2">
    <name type="scientific">Mycobacterium gallinarum</name>
    <dbReference type="NCBI Taxonomy" id="39689"/>
    <lineage>
        <taxon>Bacteria</taxon>
        <taxon>Bacillati</taxon>
        <taxon>Actinomycetota</taxon>
        <taxon>Actinomycetes</taxon>
        <taxon>Mycobacteriales</taxon>
        <taxon>Mycobacteriaceae</taxon>
        <taxon>Mycobacterium</taxon>
    </lineage>
</organism>
<proteinExistence type="predicted"/>
<protein>
    <submittedName>
        <fullName evidence="1">Uncharacterized protein</fullName>
    </submittedName>
</protein>
<dbReference type="EMBL" id="AP022601">
    <property type="protein sequence ID" value="BBY95316.1"/>
    <property type="molecule type" value="Genomic_DNA"/>
</dbReference>